<evidence type="ECO:0000256" key="7">
    <source>
        <dbReference type="SAM" id="Coils"/>
    </source>
</evidence>
<dbReference type="GO" id="GO:0043162">
    <property type="term" value="P:ubiquitin-dependent protein catabolic process via the multivesicular body sorting pathway"/>
    <property type="evidence" value="ECO:0007669"/>
    <property type="project" value="TreeGrafter"/>
</dbReference>
<keyword evidence="7" id="KW-0175">Coiled coil</keyword>
<sequence>MSQEDRQHQIASLFSHNTAVTVIIDGQQYEIGMDGDIQILVNLPPTFPDEAPVMTVSPTGMRHPWIDSDVIVCDALLSWHPQYSVGMVVHDIFENFKTLPPTLRSATEDTYGHRPQPPIPTNAPPSAQPPAEYLMIMNKSPEEINELLSNDRAFEIFFHSLDRVQNMKTVKEELCNGNENLARKNLSYEEELIRLRSQVTSMNKEYQELRSKVSEKERQQQDAFNRFSSSTIMTRLKAGVNESDDLSESVAQSFLDGSLDHESFVKQFRDLRKVYHLRASNLEKLQRNDTLFS</sequence>
<dbReference type="InterPro" id="IPR037202">
    <property type="entry name" value="ESCRT_assembly_dom"/>
</dbReference>
<dbReference type="InterPro" id="IPR016135">
    <property type="entry name" value="UBQ-conjugating_enzyme/RWD"/>
</dbReference>
<keyword evidence="5 6" id="KW-0653">Protein transport</keyword>
<dbReference type="Proteomes" id="UP000242146">
    <property type="component" value="Unassembled WGS sequence"/>
</dbReference>
<dbReference type="GO" id="GO:0006623">
    <property type="term" value="P:protein targeting to vacuole"/>
    <property type="evidence" value="ECO:0007669"/>
    <property type="project" value="TreeGrafter"/>
</dbReference>
<dbReference type="SUPFAM" id="SSF54495">
    <property type="entry name" value="UBC-like"/>
    <property type="match status" value="1"/>
</dbReference>
<feature type="coiled-coil region" evidence="7">
    <location>
        <begin position="171"/>
        <end position="226"/>
    </location>
</feature>
<dbReference type="EMBL" id="MCGT01000009">
    <property type="protein sequence ID" value="ORX57011.1"/>
    <property type="molecule type" value="Genomic_DNA"/>
</dbReference>
<organism evidence="10 11">
    <name type="scientific">Hesseltinella vesiculosa</name>
    <dbReference type="NCBI Taxonomy" id="101127"/>
    <lineage>
        <taxon>Eukaryota</taxon>
        <taxon>Fungi</taxon>
        <taxon>Fungi incertae sedis</taxon>
        <taxon>Mucoromycota</taxon>
        <taxon>Mucoromycotina</taxon>
        <taxon>Mucoromycetes</taxon>
        <taxon>Mucorales</taxon>
        <taxon>Cunninghamellaceae</taxon>
        <taxon>Hesseltinella</taxon>
    </lineage>
</organism>
<evidence type="ECO:0000313" key="10">
    <source>
        <dbReference type="EMBL" id="ORX57011.1"/>
    </source>
</evidence>
<protein>
    <recommendedName>
        <fullName evidence="9">VPS37 C-terminal domain-containing protein</fullName>
    </recommendedName>
</protein>
<dbReference type="InterPro" id="IPR009851">
    <property type="entry name" value="Mod_r"/>
</dbReference>
<dbReference type="AlphaFoldDB" id="A0A1X2GM80"/>
<gene>
    <name evidence="10" type="ORF">DM01DRAFT_1334561</name>
</gene>
<comment type="caution">
    <text evidence="10">The sequence shown here is derived from an EMBL/GenBank/DDBJ whole genome shotgun (WGS) entry which is preliminary data.</text>
</comment>
<evidence type="ECO:0000256" key="1">
    <source>
        <dbReference type="ARBA" id="ARBA00004177"/>
    </source>
</evidence>
<comment type="subcellular location">
    <subcellularLocation>
        <location evidence="1">Endosome</location>
    </subcellularLocation>
</comment>
<dbReference type="CDD" id="cd11685">
    <property type="entry name" value="UEV_TSG101-like"/>
    <property type="match status" value="1"/>
</dbReference>
<evidence type="ECO:0000256" key="2">
    <source>
        <dbReference type="ARBA" id="ARBA00007617"/>
    </source>
</evidence>
<dbReference type="OrthoDB" id="10260857at2759"/>
<dbReference type="PANTHER" id="PTHR13678">
    <property type="entry name" value="VACUOLAR PROTEIN SORTING-ASSOCIATED PROTEIN 37"/>
    <property type="match status" value="1"/>
</dbReference>
<dbReference type="PROSITE" id="PS51314">
    <property type="entry name" value="VPS37_C"/>
    <property type="match status" value="1"/>
</dbReference>
<evidence type="ECO:0000256" key="5">
    <source>
        <dbReference type="ARBA" id="ARBA00022927"/>
    </source>
</evidence>
<feature type="domain" description="VPS37 C-terminal" evidence="9">
    <location>
        <begin position="210"/>
        <end position="293"/>
    </location>
</feature>
<dbReference type="GO" id="GO:0000813">
    <property type="term" value="C:ESCRT I complex"/>
    <property type="evidence" value="ECO:0007669"/>
    <property type="project" value="TreeGrafter"/>
</dbReference>
<evidence type="ECO:0000259" key="9">
    <source>
        <dbReference type="PROSITE" id="PS51314"/>
    </source>
</evidence>
<dbReference type="InterPro" id="IPR029012">
    <property type="entry name" value="Helix_hairpin_bin_sf"/>
</dbReference>
<evidence type="ECO:0000256" key="6">
    <source>
        <dbReference type="PROSITE-ProRule" id="PRU00646"/>
    </source>
</evidence>
<dbReference type="Pfam" id="PF07200">
    <property type="entry name" value="Mod_r"/>
    <property type="match status" value="1"/>
</dbReference>
<comment type="similarity">
    <text evidence="2">Belongs to the VPS37 family.</text>
</comment>
<dbReference type="GO" id="GO:0006612">
    <property type="term" value="P:protein targeting to membrane"/>
    <property type="evidence" value="ECO:0007669"/>
    <property type="project" value="TreeGrafter"/>
</dbReference>
<dbReference type="Gene3D" id="1.10.287.660">
    <property type="entry name" value="Helix hairpin bin"/>
    <property type="match status" value="1"/>
</dbReference>
<keyword evidence="11" id="KW-1185">Reference proteome</keyword>
<keyword evidence="4" id="KW-0967">Endosome</keyword>
<name>A0A1X2GM80_9FUNG</name>
<evidence type="ECO:0000313" key="11">
    <source>
        <dbReference type="Proteomes" id="UP000242146"/>
    </source>
</evidence>
<evidence type="ECO:0000256" key="4">
    <source>
        <dbReference type="ARBA" id="ARBA00022753"/>
    </source>
</evidence>
<evidence type="ECO:0000256" key="3">
    <source>
        <dbReference type="ARBA" id="ARBA00022448"/>
    </source>
</evidence>
<dbReference type="PANTHER" id="PTHR13678:SF2">
    <property type="entry name" value="VACUOLAR PROTEIN SORTING-ASSOCIATED PROTEIN 37A"/>
    <property type="match status" value="1"/>
</dbReference>
<reference evidence="10 11" key="1">
    <citation type="submission" date="2016-07" db="EMBL/GenBank/DDBJ databases">
        <title>Pervasive Adenine N6-methylation of Active Genes in Fungi.</title>
        <authorList>
            <consortium name="DOE Joint Genome Institute"/>
            <person name="Mondo S.J."/>
            <person name="Dannebaum R.O."/>
            <person name="Kuo R.C."/>
            <person name="Labutti K."/>
            <person name="Haridas S."/>
            <person name="Kuo A."/>
            <person name="Salamov A."/>
            <person name="Ahrendt S.R."/>
            <person name="Lipzen A."/>
            <person name="Sullivan W."/>
            <person name="Andreopoulos W.B."/>
            <person name="Clum A."/>
            <person name="Lindquist E."/>
            <person name="Daum C."/>
            <person name="Ramamoorthy G.K."/>
            <person name="Gryganskyi A."/>
            <person name="Culley D."/>
            <person name="Magnuson J.K."/>
            <person name="James T.Y."/>
            <person name="O'Malley M.A."/>
            <person name="Stajich J.E."/>
            <person name="Spatafora J.W."/>
            <person name="Visel A."/>
            <person name="Grigoriev I.V."/>
        </authorList>
    </citation>
    <scope>NUCLEOTIDE SEQUENCE [LARGE SCALE GENOMIC DNA]</scope>
    <source>
        <strain evidence="10 11">NRRL 3301</strain>
    </source>
</reference>
<evidence type="ECO:0000256" key="8">
    <source>
        <dbReference type="SAM" id="MobiDB-lite"/>
    </source>
</evidence>
<dbReference type="STRING" id="101127.A0A1X2GM80"/>
<feature type="region of interest" description="Disordered" evidence="8">
    <location>
        <begin position="107"/>
        <end position="127"/>
    </location>
</feature>
<dbReference type="SUPFAM" id="SSF140111">
    <property type="entry name" value="Endosomal sorting complex assembly domain"/>
    <property type="match status" value="1"/>
</dbReference>
<proteinExistence type="inferred from homology"/>
<feature type="compositionally biased region" description="Pro residues" evidence="8">
    <location>
        <begin position="115"/>
        <end position="127"/>
    </location>
</feature>
<accession>A0A1X2GM80</accession>
<dbReference type="Gene3D" id="3.10.110.10">
    <property type="entry name" value="Ubiquitin Conjugating Enzyme"/>
    <property type="match status" value="1"/>
</dbReference>
<keyword evidence="3 6" id="KW-0813">Transport</keyword>